<dbReference type="InterPro" id="IPR056924">
    <property type="entry name" value="SH3_Tf2-1"/>
</dbReference>
<evidence type="ECO:0000256" key="1">
    <source>
        <dbReference type="SAM" id="MobiDB-lite"/>
    </source>
</evidence>
<name>A0A6L2M3X8_TANCI</name>
<dbReference type="PANTHER" id="PTHR45835:SF99">
    <property type="entry name" value="CHROMO DOMAIN-CONTAINING PROTEIN-RELATED"/>
    <property type="match status" value="1"/>
</dbReference>
<comment type="caution">
    <text evidence="3">The sequence shown here is derived from an EMBL/GenBank/DDBJ whole genome shotgun (WGS) entry which is preliminary data.</text>
</comment>
<evidence type="ECO:0000313" key="3">
    <source>
        <dbReference type="EMBL" id="GEU68290.1"/>
    </source>
</evidence>
<reference evidence="3" key="1">
    <citation type="journal article" date="2019" name="Sci. Rep.">
        <title>Draft genome of Tanacetum cinerariifolium, the natural source of mosquito coil.</title>
        <authorList>
            <person name="Yamashiro T."/>
            <person name="Shiraishi A."/>
            <person name="Satake H."/>
            <person name="Nakayama K."/>
        </authorList>
    </citation>
    <scope>NUCLEOTIDE SEQUENCE</scope>
</reference>
<dbReference type="Gene3D" id="3.30.420.10">
    <property type="entry name" value="Ribonuclease H-like superfamily/Ribonuclease H"/>
    <property type="match status" value="2"/>
</dbReference>
<accession>A0A6L2M3X8</accession>
<dbReference type="AlphaFoldDB" id="A0A6L2M3X8"/>
<feature type="domain" description="Integrase catalytic" evidence="2">
    <location>
        <begin position="365"/>
        <end position="480"/>
    </location>
</feature>
<evidence type="ECO:0000259" key="2">
    <source>
        <dbReference type="PROSITE" id="PS50994"/>
    </source>
</evidence>
<dbReference type="InterPro" id="IPR036397">
    <property type="entry name" value="RNaseH_sf"/>
</dbReference>
<dbReference type="GO" id="GO:0015074">
    <property type="term" value="P:DNA integration"/>
    <property type="evidence" value="ECO:0007669"/>
    <property type="project" value="InterPro"/>
</dbReference>
<dbReference type="PROSITE" id="PS50994">
    <property type="entry name" value="INTEGRASE"/>
    <property type="match status" value="1"/>
</dbReference>
<feature type="region of interest" description="Disordered" evidence="1">
    <location>
        <begin position="833"/>
        <end position="853"/>
    </location>
</feature>
<sequence length="960" mass="108759">MCYSSLMRYNTNGDRLTNLSIYGPRCLLRFQMLASMLSPSGLICFGGGSGGKSGLDLLRDEGESDMMTNRVNTSARGVVTIQGFIDGIHVDPSKIEVIKNWKAPRTPSEVLSFLGLAGRLHNILRYVKSETRFCANAEGEYDCEIHYHPGKEIVVADALSGKERIKPKRVRAMNMTIKSSIKDQILASQNEASKIKAEHQRPSSLLQQPEIPKWKLERIAMDFITKLPRTNYKMDMLARLYLNEIVTRHDVPISIISDHDSRFTLQFWQSMQEALGTRESVMDFGGSYDVYLPLVEFSYNNIYHSNVRCTPFEALYGRKCRSPNLWAEVREGKSIKPEIVQETTEKILEIKFRLKAAHDRVVRFRKEGKLAPRFIDPFEITERIDPVAYRLRLPQELNNVHDTFHMKKSQAPKMIMSFIRMVENQNDGKVKQIRTNNGIEFINSELESFCDEKGISHNFSSPYTPKQNGLAKRKNKILIEAARTMLNDSILSKHFWTKADRWSRDQHIELVNIIGDPSEGMLTRSMAAKLTAASASEFLFAEFVSKIEPKKDDNGKSICQEKYIRDLLKKYEMSNSSLVKTPMVPPNNLGPDLAGKPVNATLYRGMIGSLMDLATTRPDIQFSTVLCARILRLKLYWLQHGRKSTSDPEPPIENSEAHPLKEFIIKFIVMNGKNPLNVDLKTFCKSTRLDYNQGNFIVHPFLEARKAELAKIATNEALVNKTPKPKNLLSCGLEGLPTTYLDEGTSTTQALLEGINIDPKDSDRLETLIDRGSSNPLVTALLETDAEYQVDKTQSTRFEALLGASDKEIKMIARMMCLKLEKRWMKTSNKLMKKKLKSTDASDSKSSSSSKTFRPYDNFVPVTERVLAATSYADLRAIIEEYDDDNDDHRTQTNAAMNKTMARIDKINTARAEENATLLKALNRVSETLEADSALKASLQKMDKTTNTIFGNLTDLTKLL</sequence>
<dbReference type="PANTHER" id="PTHR45835">
    <property type="entry name" value="YALI0A06105P"/>
    <property type="match status" value="1"/>
</dbReference>
<dbReference type="InterPro" id="IPR001584">
    <property type="entry name" value="Integrase_cat-core"/>
</dbReference>
<organism evidence="3">
    <name type="scientific">Tanacetum cinerariifolium</name>
    <name type="common">Dalmatian daisy</name>
    <name type="synonym">Chrysanthemum cinerariifolium</name>
    <dbReference type="NCBI Taxonomy" id="118510"/>
    <lineage>
        <taxon>Eukaryota</taxon>
        <taxon>Viridiplantae</taxon>
        <taxon>Streptophyta</taxon>
        <taxon>Embryophyta</taxon>
        <taxon>Tracheophyta</taxon>
        <taxon>Spermatophyta</taxon>
        <taxon>Magnoliopsida</taxon>
        <taxon>eudicotyledons</taxon>
        <taxon>Gunneridae</taxon>
        <taxon>Pentapetalae</taxon>
        <taxon>asterids</taxon>
        <taxon>campanulids</taxon>
        <taxon>Asterales</taxon>
        <taxon>Asteraceae</taxon>
        <taxon>Asteroideae</taxon>
        <taxon>Anthemideae</taxon>
        <taxon>Anthemidinae</taxon>
        <taxon>Tanacetum</taxon>
    </lineage>
</organism>
<protein>
    <recommendedName>
        <fullName evidence="2">Integrase catalytic domain-containing protein</fullName>
    </recommendedName>
</protein>
<dbReference type="GO" id="GO:0003676">
    <property type="term" value="F:nucleic acid binding"/>
    <property type="evidence" value="ECO:0007669"/>
    <property type="project" value="InterPro"/>
</dbReference>
<dbReference type="InterPro" id="IPR012337">
    <property type="entry name" value="RNaseH-like_sf"/>
</dbReference>
<dbReference type="Pfam" id="PF24626">
    <property type="entry name" value="SH3_Tf2-1"/>
    <property type="match status" value="1"/>
</dbReference>
<dbReference type="SUPFAM" id="SSF53098">
    <property type="entry name" value="Ribonuclease H-like"/>
    <property type="match status" value="2"/>
</dbReference>
<proteinExistence type="predicted"/>
<dbReference type="EMBL" id="BKCJ010005721">
    <property type="protein sequence ID" value="GEU68290.1"/>
    <property type="molecule type" value="Genomic_DNA"/>
</dbReference>
<gene>
    <name evidence="3" type="ORF">Tci_040268</name>
</gene>